<keyword evidence="1" id="KW-0378">Hydrolase</keyword>
<dbReference type="GO" id="GO:0003746">
    <property type="term" value="F:translation elongation factor activity"/>
    <property type="evidence" value="ECO:0007669"/>
    <property type="project" value="UniProtKB-KW"/>
</dbReference>
<dbReference type="EMBL" id="UHIV01000004">
    <property type="protein sequence ID" value="SUP59229.1"/>
    <property type="molecule type" value="Genomic_DNA"/>
</dbReference>
<proteinExistence type="predicted"/>
<dbReference type="Proteomes" id="UP000254621">
    <property type="component" value="Unassembled WGS sequence"/>
</dbReference>
<dbReference type="AlphaFoldDB" id="A0A380P1Z7"/>
<keyword evidence="1" id="KW-0648">Protein biosynthesis</keyword>
<dbReference type="GO" id="GO:0016787">
    <property type="term" value="F:hydrolase activity"/>
    <property type="evidence" value="ECO:0007669"/>
    <property type="project" value="UniProtKB-KW"/>
</dbReference>
<accession>A0A380P1Z7</accession>
<sequence>MADVDSTQAGLMDLDERFTPENTLRISAKTGIGIDDVLLAIRDRLPAPSGEPEAPLKGLISIQIRSIPRCHGPSPYFDGILTKIWR</sequence>
<evidence type="ECO:0000313" key="2">
    <source>
        <dbReference type="Proteomes" id="UP000254621"/>
    </source>
</evidence>
<dbReference type="EC" id="3.6.5.-" evidence="1"/>
<keyword evidence="1" id="KW-0251">Elongation factor</keyword>
<protein>
    <submittedName>
        <fullName evidence="1">Elongation factor 4</fullName>
        <ecNumber evidence="1">3.6.5.-</ecNumber>
    </submittedName>
</protein>
<reference evidence="1 2" key="1">
    <citation type="submission" date="2018-06" db="EMBL/GenBank/DDBJ databases">
        <authorList>
            <consortium name="Pathogen Informatics"/>
            <person name="Doyle S."/>
        </authorList>
    </citation>
    <scope>NUCLEOTIDE SEQUENCE [LARGE SCALE GENOMIC DNA]</scope>
    <source>
        <strain evidence="1 2">NCTC13645</strain>
    </source>
</reference>
<gene>
    <name evidence="1" type="primary">lepA_2</name>
    <name evidence="1" type="ORF">NCTC13645_01482</name>
</gene>
<name>A0A380P1Z7_WEIVI</name>
<evidence type="ECO:0000313" key="1">
    <source>
        <dbReference type="EMBL" id="SUP59229.1"/>
    </source>
</evidence>
<organism evidence="1 2">
    <name type="scientific">Weissella viridescens</name>
    <name type="common">Lactobacillus viridescens</name>
    <dbReference type="NCBI Taxonomy" id="1629"/>
    <lineage>
        <taxon>Bacteria</taxon>
        <taxon>Bacillati</taxon>
        <taxon>Bacillota</taxon>
        <taxon>Bacilli</taxon>
        <taxon>Lactobacillales</taxon>
        <taxon>Lactobacillaceae</taxon>
        <taxon>Weissella</taxon>
    </lineage>
</organism>